<dbReference type="Proteomes" id="UP001488805">
    <property type="component" value="Unassembled WGS sequence"/>
</dbReference>
<evidence type="ECO:0000313" key="1">
    <source>
        <dbReference type="EMBL" id="KAK9516533.1"/>
    </source>
</evidence>
<organism evidence="1 2">
    <name type="scientific">Zoarces viviparus</name>
    <name type="common">Viviparous eelpout</name>
    <name type="synonym">Blennius viviparus</name>
    <dbReference type="NCBI Taxonomy" id="48416"/>
    <lineage>
        <taxon>Eukaryota</taxon>
        <taxon>Metazoa</taxon>
        <taxon>Chordata</taxon>
        <taxon>Craniata</taxon>
        <taxon>Vertebrata</taxon>
        <taxon>Euteleostomi</taxon>
        <taxon>Actinopterygii</taxon>
        <taxon>Neopterygii</taxon>
        <taxon>Teleostei</taxon>
        <taxon>Neoteleostei</taxon>
        <taxon>Acanthomorphata</taxon>
        <taxon>Eupercaria</taxon>
        <taxon>Perciformes</taxon>
        <taxon>Cottioidei</taxon>
        <taxon>Zoarcales</taxon>
        <taxon>Zoarcidae</taxon>
        <taxon>Zoarcinae</taxon>
        <taxon>Zoarces</taxon>
    </lineage>
</organism>
<gene>
    <name evidence="1" type="ORF">VZT92_024456</name>
</gene>
<dbReference type="EMBL" id="JBCEZU010000575">
    <property type="protein sequence ID" value="KAK9516533.1"/>
    <property type="molecule type" value="Genomic_DNA"/>
</dbReference>
<name>A0AAW1E2W9_ZOAVI</name>
<protein>
    <submittedName>
        <fullName evidence="1">Uncharacterized protein</fullName>
    </submittedName>
</protein>
<dbReference type="AlphaFoldDB" id="A0AAW1E2W9"/>
<proteinExistence type="predicted"/>
<sequence>MSADAISRLITNITLVMRSGMRHTRTVRVTNVAESGVNREMAMVVNERCDAQLDRDSLLHLIPAGIVVKYQQGI</sequence>
<comment type="caution">
    <text evidence="1">The sequence shown here is derived from an EMBL/GenBank/DDBJ whole genome shotgun (WGS) entry which is preliminary data.</text>
</comment>
<reference evidence="1 2" key="1">
    <citation type="journal article" date="2024" name="Genome Biol. Evol.">
        <title>Chromosome-level genome assembly of the viviparous eelpout Zoarces viviparus.</title>
        <authorList>
            <person name="Fuhrmann N."/>
            <person name="Brasseur M.V."/>
            <person name="Bakowski C.E."/>
            <person name="Podsiadlowski L."/>
            <person name="Prost S."/>
            <person name="Krehenwinkel H."/>
            <person name="Mayer C."/>
        </authorList>
    </citation>
    <scope>NUCLEOTIDE SEQUENCE [LARGE SCALE GENOMIC DNA]</scope>
    <source>
        <strain evidence="1">NO-MEL_2022_Ind0_liver</strain>
    </source>
</reference>
<evidence type="ECO:0000313" key="2">
    <source>
        <dbReference type="Proteomes" id="UP001488805"/>
    </source>
</evidence>
<keyword evidence="2" id="KW-1185">Reference proteome</keyword>
<accession>A0AAW1E2W9</accession>